<gene>
    <name evidence="2" type="ORF">EUGRSUZ_L02806</name>
</gene>
<accession>A0AAD9WIN1</accession>
<dbReference type="InterPro" id="IPR002710">
    <property type="entry name" value="Dilute_dom"/>
</dbReference>
<dbReference type="Pfam" id="PF01843">
    <property type="entry name" value="DIL"/>
    <property type="match status" value="1"/>
</dbReference>
<dbReference type="Proteomes" id="UP000030711">
    <property type="component" value="Unassembled WGS sequence"/>
</dbReference>
<name>A0AAD9WIN1_EUCGR</name>
<proteinExistence type="predicted"/>
<reference evidence="2 3" key="1">
    <citation type="journal article" date="2014" name="Nature">
        <title>The genome of Eucalyptus grandis.</title>
        <authorList>
            <person name="Myburg A.A."/>
            <person name="Grattapaglia D."/>
            <person name="Tuskan G.A."/>
            <person name="Hellsten U."/>
            <person name="Hayes R.D."/>
            <person name="Grimwood J."/>
            <person name="Jenkins J."/>
            <person name="Lindquist E."/>
            <person name="Tice H."/>
            <person name="Bauer D."/>
            <person name="Goodstein D.M."/>
            <person name="Dubchak I."/>
            <person name="Poliakov A."/>
            <person name="Mizrachi E."/>
            <person name="Kullan A.R."/>
            <person name="Hussey S.G."/>
            <person name="Pinard D."/>
            <person name="van der Merwe K."/>
            <person name="Singh P."/>
            <person name="van Jaarsveld I."/>
            <person name="Silva-Junior O.B."/>
            <person name="Togawa R.C."/>
            <person name="Pappas M.R."/>
            <person name="Faria D.A."/>
            <person name="Sansaloni C.P."/>
            <person name="Petroli C.D."/>
            <person name="Yang X."/>
            <person name="Ranjan P."/>
            <person name="Tschaplinski T.J."/>
            <person name="Ye C.Y."/>
            <person name="Li T."/>
            <person name="Sterck L."/>
            <person name="Vanneste K."/>
            <person name="Murat F."/>
            <person name="Soler M."/>
            <person name="Clemente H.S."/>
            <person name="Saidi N."/>
            <person name="Cassan-Wang H."/>
            <person name="Dunand C."/>
            <person name="Hefer C.A."/>
            <person name="Bornberg-Bauer E."/>
            <person name="Kersting A.R."/>
            <person name="Vining K."/>
            <person name="Amarasinghe V."/>
            <person name="Ranik M."/>
            <person name="Naithani S."/>
            <person name="Elser J."/>
            <person name="Boyd A.E."/>
            <person name="Liston A."/>
            <person name="Spatafora J.W."/>
            <person name="Dharmwardhana P."/>
            <person name="Raja R."/>
            <person name="Sullivan C."/>
            <person name="Romanel E."/>
            <person name="Alves-Ferreira M."/>
            <person name="Kulheim C."/>
            <person name="Foley W."/>
            <person name="Carocha V."/>
            <person name="Paiva J."/>
            <person name="Kudrna D."/>
            <person name="Brommonschenkel S.H."/>
            <person name="Pasquali G."/>
            <person name="Byrne M."/>
            <person name="Rigault P."/>
            <person name="Tibbits J."/>
            <person name="Spokevicius A."/>
            <person name="Jones R.C."/>
            <person name="Steane D.A."/>
            <person name="Vaillancourt R.E."/>
            <person name="Potts B.M."/>
            <person name="Joubert F."/>
            <person name="Barry K."/>
            <person name="Pappas G.J."/>
            <person name="Strauss S.H."/>
            <person name="Jaiswal P."/>
            <person name="Grima-Pettenati J."/>
            <person name="Salse J."/>
            <person name="Van de Peer Y."/>
            <person name="Rokhsar D.S."/>
            <person name="Schmutz J."/>
        </authorList>
    </citation>
    <scope>NUCLEOTIDE SEQUENCE [LARGE SCALE GENOMIC DNA]</scope>
    <source>
        <strain evidence="3">cv. BRASUZ1</strain>
        <tissue evidence="2">Leaf extractions</tissue>
    </source>
</reference>
<dbReference type="PANTHER" id="PTHR16027:SF6">
    <property type="entry name" value="DILUTE DOMAIN-CONTAINING PROTEIN"/>
    <property type="match status" value="1"/>
</dbReference>
<sequence>MEELLHIRQAVGFLVCHKKAQKSLDEITSELCPKLSIPQIYRIGTMFWDDKYGAPGLSLDVIGKMRALTAADSTNTDNSFLIDVNSSSPFSMEEVLRCCGSSINNPGNVDALPLIRQRSDFHFPTQLQPED</sequence>
<dbReference type="InterPro" id="IPR052072">
    <property type="entry name" value="Vascular_dev_regulator"/>
</dbReference>
<organism evidence="2 3">
    <name type="scientific">Eucalyptus grandis</name>
    <name type="common">Flooded gum</name>
    <dbReference type="NCBI Taxonomy" id="71139"/>
    <lineage>
        <taxon>Eukaryota</taxon>
        <taxon>Viridiplantae</taxon>
        <taxon>Streptophyta</taxon>
        <taxon>Embryophyta</taxon>
        <taxon>Tracheophyta</taxon>
        <taxon>Spermatophyta</taxon>
        <taxon>Magnoliopsida</taxon>
        <taxon>eudicotyledons</taxon>
        <taxon>Gunneridae</taxon>
        <taxon>Pentapetalae</taxon>
        <taxon>rosids</taxon>
        <taxon>malvids</taxon>
        <taxon>Myrtales</taxon>
        <taxon>Myrtaceae</taxon>
        <taxon>Myrtoideae</taxon>
        <taxon>Eucalypteae</taxon>
        <taxon>Eucalyptus</taxon>
    </lineage>
</organism>
<feature type="domain" description="Dilute" evidence="1">
    <location>
        <begin position="1"/>
        <end position="71"/>
    </location>
</feature>
<evidence type="ECO:0000313" key="3">
    <source>
        <dbReference type="Proteomes" id="UP000030711"/>
    </source>
</evidence>
<dbReference type="EMBL" id="MU849645">
    <property type="protein sequence ID" value="KAK2631515.1"/>
    <property type="molecule type" value="Genomic_DNA"/>
</dbReference>
<keyword evidence="3" id="KW-1185">Reference proteome</keyword>
<evidence type="ECO:0000259" key="1">
    <source>
        <dbReference type="PROSITE" id="PS51126"/>
    </source>
</evidence>
<dbReference type="PANTHER" id="PTHR16027">
    <property type="entry name" value="DILUTE DOMAIN-CONTAINING PROTEIN YPR089W"/>
    <property type="match status" value="1"/>
</dbReference>
<dbReference type="PROSITE" id="PS51126">
    <property type="entry name" value="DILUTE"/>
    <property type="match status" value="1"/>
</dbReference>
<dbReference type="AlphaFoldDB" id="A0AAD9WIN1"/>
<evidence type="ECO:0000313" key="2">
    <source>
        <dbReference type="EMBL" id="KAK2631515.1"/>
    </source>
</evidence>
<protein>
    <recommendedName>
        <fullName evidence="1">Dilute domain-containing protein</fullName>
    </recommendedName>
</protein>
<comment type="caution">
    <text evidence="2">The sequence shown here is derived from an EMBL/GenBank/DDBJ whole genome shotgun (WGS) entry which is preliminary data.</text>
</comment>